<dbReference type="Gene3D" id="3.40.50.720">
    <property type="entry name" value="NAD(P)-binding Rossmann-like Domain"/>
    <property type="match status" value="1"/>
</dbReference>
<dbReference type="Pfam" id="PF13561">
    <property type="entry name" value="adh_short_C2"/>
    <property type="match status" value="1"/>
</dbReference>
<evidence type="ECO:0000259" key="4">
    <source>
        <dbReference type="SMART" id="SM00822"/>
    </source>
</evidence>
<dbReference type="PANTHER" id="PTHR42760">
    <property type="entry name" value="SHORT-CHAIN DEHYDROGENASES/REDUCTASES FAMILY MEMBER"/>
    <property type="match status" value="1"/>
</dbReference>
<evidence type="ECO:0000313" key="5">
    <source>
        <dbReference type="EMBL" id="GAA0969430.1"/>
    </source>
</evidence>
<dbReference type="EC" id="1.3.1.28" evidence="3"/>
<gene>
    <name evidence="5" type="ORF">GCM10009550_76130</name>
</gene>
<dbReference type="PROSITE" id="PS00061">
    <property type="entry name" value="ADH_SHORT"/>
    <property type="match status" value="1"/>
</dbReference>
<keyword evidence="2" id="KW-0560">Oxidoreductase</keyword>
<sequence length="248" mass="25296">MVTVISGAGGGIGAATAHALARTGRTVVALDRDDRSVHEVVAKLRAEGLRAEGHPVDVADTARVEKILDGLEAAHGPVTELVNVAGLLRPGAVLETSDEDWAATFTTNVTGVFVLSRAAARRMVPLGRGSIVTVSSNAGGVPRAGMAAYAASKAAASHFTRCLGLELAPHGIRCNVVSPGSTDTPMLAGLDAGDVIAGDPAAFRTGIPLGRVAQPSDVADAVLFLLSDQARHITMHDLYVDGGATLRA</sequence>
<comment type="similarity">
    <text evidence="1">Belongs to the short-chain dehydrogenases/reductases (SDR) family.</text>
</comment>
<protein>
    <recommendedName>
        <fullName evidence="3">2,3-dihydro-2,3-dihydroxybenzoate dehydrogenase</fullName>
        <ecNumber evidence="3">1.3.1.28</ecNumber>
    </recommendedName>
</protein>
<evidence type="ECO:0000256" key="2">
    <source>
        <dbReference type="ARBA" id="ARBA00023002"/>
    </source>
</evidence>
<evidence type="ECO:0000256" key="1">
    <source>
        <dbReference type="ARBA" id="ARBA00006484"/>
    </source>
</evidence>
<dbReference type="SMART" id="SM00822">
    <property type="entry name" value="PKS_KR"/>
    <property type="match status" value="1"/>
</dbReference>
<evidence type="ECO:0000256" key="3">
    <source>
        <dbReference type="NCBIfam" id="TIGR04316"/>
    </source>
</evidence>
<dbReference type="PRINTS" id="PR00080">
    <property type="entry name" value="SDRFAMILY"/>
</dbReference>
<dbReference type="SUPFAM" id="SSF51735">
    <property type="entry name" value="NAD(P)-binding Rossmann-fold domains"/>
    <property type="match status" value="1"/>
</dbReference>
<dbReference type="PANTHER" id="PTHR42760:SF115">
    <property type="entry name" value="3-OXOACYL-[ACYL-CARRIER-PROTEIN] REDUCTASE FABG"/>
    <property type="match status" value="1"/>
</dbReference>
<accession>A0ABP4CHB7</accession>
<dbReference type="InterPro" id="IPR057326">
    <property type="entry name" value="KR_dom"/>
</dbReference>
<reference evidence="6" key="1">
    <citation type="journal article" date="2019" name="Int. J. Syst. Evol. Microbiol.">
        <title>The Global Catalogue of Microorganisms (GCM) 10K type strain sequencing project: providing services to taxonomists for standard genome sequencing and annotation.</title>
        <authorList>
            <consortium name="The Broad Institute Genomics Platform"/>
            <consortium name="The Broad Institute Genome Sequencing Center for Infectious Disease"/>
            <person name="Wu L."/>
            <person name="Ma J."/>
        </authorList>
    </citation>
    <scope>NUCLEOTIDE SEQUENCE [LARGE SCALE GENOMIC DNA]</scope>
    <source>
        <strain evidence="6">JCM 10696</strain>
    </source>
</reference>
<dbReference type="InterPro" id="IPR036291">
    <property type="entry name" value="NAD(P)-bd_dom_sf"/>
</dbReference>
<dbReference type="InterPro" id="IPR003560">
    <property type="entry name" value="DHB_DH"/>
</dbReference>
<dbReference type="EMBL" id="BAAAHH010000064">
    <property type="protein sequence ID" value="GAA0969430.1"/>
    <property type="molecule type" value="Genomic_DNA"/>
</dbReference>
<dbReference type="Proteomes" id="UP001500665">
    <property type="component" value="Unassembled WGS sequence"/>
</dbReference>
<feature type="domain" description="Ketoreductase" evidence="4">
    <location>
        <begin position="1"/>
        <end position="180"/>
    </location>
</feature>
<organism evidence="5 6">
    <name type="scientific">Actinocorallia libanotica</name>
    <dbReference type="NCBI Taxonomy" id="46162"/>
    <lineage>
        <taxon>Bacteria</taxon>
        <taxon>Bacillati</taxon>
        <taxon>Actinomycetota</taxon>
        <taxon>Actinomycetes</taxon>
        <taxon>Streptosporangiales</taxon>
        <taxon>Thermomonosporaceae</taxon>
        <taxon>Actinocorallia</taxon>
    </lineage>
</organism>
<comment type="caution">
    <text evidence="5">The sequence shown here is derived from an EMBL/GenBank/DDBJ whole genome shotgun (WGS) entry which is preliminary data.</text>
</comment>
<dbReference type="InterPro" id="IPR002347">
    <property type="entry name" value="SDR_fam"/>
</dbReference>
<proteinExistence type="inferred from homology"/>
<keyword evidence="6" id="KW-1185">Reference proteome</keyword>
<dbReference type="NCBIfam" id="TIGR04316">
    <property type="entry name" value="dhbA_paeA"/>
    <property type="match status" value="1"/>
</dbReference>
<evidence type="ECO:0000313" key="6">
    <source>
        <dbReference type="Proteomes" id="UP001500665"/>
    </source>
</evidence>
<dbReference type="RefSeq" id="WP_344247530.1">
    <property type="nucleotide sequence ID" value="NZ_BAAAHH010000064.1"/>
</dbReference>
<name>A0ABP4CHB7_9ACTN</name>
<dbReference type="InterPro" id="IPR020904">
    <property type="entry name" value="Sc_DH/Rdtase_CS"/>
</dbReference>
<dbReference type="PRINTS" id="PR01397">
    <property type="entry name" value="DHBDHDRGNASE"/>
</dbReference>